<keyword evidence="5" id="KW-1185">Reference proteome</keyword>
<feature type="domain" description="Solute-binding protein family 3/N-terminal" evidence="3">
    <location>
        <begin position="27"/>
        <end position="276"/>
    </location>
</feature>
<protein>
    <submittedName>
        <fullName evidence="4">Transporter substrate-binding domain-containing protein</fullName>
    </submittedName>
</protein>
<dbReference type="PANTHER" id="PTHR35936">
    <property type="entry name" value="MEMBRANE-BOUND LYTIC MUREIN TRANSGLYCOSYLASE F"/>
    <property type="match status" value="1"/>
</dbReference>
<keyword evidence="1 2" id="KW-0732">Signal</keyword>
<name>A0A5M6IJ97_9PROT</name>
<sequence length="279" mass="29854">MKLYSAAALGLLAVAVATPCMAKDWKTVVIGMEGGFAPYNLTDPSGKIVGFEPDLVMDLCARIKVQCKIIAQDWDGMIPGLNAGKFDVIMDGMSITEQRKKEIDFTAPYVNSPAAFIAAKDSPLAKLHSNGKVFNLTADPKGGGAALSELRKALKGMVIGVQVSTTHATFADKHLKDIATIKEYKTVDERDLDLKSGRIDVELDDYATLAAILEKPDSKDYAFAGPEFTGGDFGTGAGMGLRKSDADLTAKFDAALKAAFADGSVKKYSLKWFKIDTTP</sequence>
<dbReference type="Gene3D" id="3.40.190.10">
    <property type="entry name" value="Periplasmic binding protein-like II"/>
    <property type="match status" value="2"/>
</dbReference>
<dbReference type="SUPFAM" id="SSF53850">
    <property type="entry name" value="Periplasmic binding protein-like II"/>
    <property type="match status" value="1"/>
</dbReference>
<dbReference type="AlphaFoldDB" id="A0A5M6IJ97"/>
<evidence type="ECO:0000256" key="2">
    <source>
        <dbReference type="SAM" id="SignalP"/>
    </source>
</evidence>
<dbReference type="OrthoDB" id="9807134at2"/>
<evidence type="ECO:0000313" key="4">
    <source>
        <dbReference type="EMBL" id="KAA5608333.1"/>
    </source>
</evidence>
<dbReference type="Proteomes" id="UP000325255">
    <property type="component" value="Unassembled WGS sequence"/>
</dbReference>
<dbReference type="Pfam" id="PF00497">
    <property type="entry name" value="SBP_bac_3"/>
    <property type="match status" value="1"/>
</dbReference>
<proteinExistence type="predicted"/>
<feature type="signal peptide" evidence="2">
    <location>
        <begin position="1"/>
        <end position="22"/>
    </location>
</feature>
<dbReference type="SMART" id="SM00062">
    <property type="entry name" value="PBPb"/>
    <property type="match status" value="1"/>
</dbReference>
<dbReference type="InterPro" id="IPR001638">
    <property type="entry name" value="Solute-binding_3/MltF_N"/>
</dbReference>
<dbReference type="PANTHER" id="PTHR35936:SF19">
    <property type="entry name" value="AMINO-ACID-BINDING PROTEIN YXEM-RELATED"/>
    <property type="match status" value="1"/>
</dbReference>
<gene>
    <name evidence="4" type="ORF">F1189_29620</name>
</gene>
<evidence type="ECO:0000259" key="3">
    <source>
        <dbReference type="SMART" id="SM00062"/>
    </source>
</evidence>
<feature type="chain" id="PRO_5024291130" evidence="2">
    <location>
        <begin position="23"/>
        <end position="279"/>
    </location>
</feature>
<dbReference type="EMBL" id="VWPK01000089">
    <property type="protein sequence ID" value="KAA5608333.1"/>
    <property type="molecule type" value="Genomic_DNA"/>
</dbReference>
<evidence type="ECO:0000256" key="1">
    <source>
        <dbReference type="ARBA" id="ARBA00022729"/>
    </source>
</evidence>
<evidence type="ECO:0000313" key="5">
    <source>
        <dbReference type="Proteomes" id="UP000325255"/>
    </source>
</evidence>
<organism evidence="4 5">
    <name type="scientific">Rhodovastum atsumiense</name>
    <dbReference type="NCBI Taxonomy" id="504468"/>
    <lineage>
        <taxon>Bacteria</taxon>
        <taxon>Pseudomonadati</taxon>
        <taxon>Pseudomonadota</taxon>
        <taxon>Alphaproteobacteria</taxon>
        <taxon>Acetobacterales</taxon>
        <taxon>Acetobacteraceae</taxon>
        <taxon>Rhodovastum</taxon>
    </lineage>
</organism>
<reference evidence="4 5" key="1">
    <citation type="submission" date="2019-09" db="EMBL/GenBank/DDBJ databases">
        <title>Genome sequence of Rhodovastum atsumiense, a diverse member of the Acetobacteraceae family of non-sulfur purple photosynthetic bacteria.</title>
        <authorList>
            <person name="Meyer T."/>
            <person name="Kyndt J."/>
        </authorList>
    </citation>
    <scope>NUCLEOTIDE SEQUENCE [LARGE SCALE GENOMIC DNA]</scope>
    <source>
        <strain evidence="4 5">DSM 21279</strain>
    </source>
</reference>
<comment type="caution">
    <text evidence="4">The sequence shown here is derived from an EMBL/GenBank/DDBJ whole genome shotgun (WGS) entry which is preliminary data.</text>
</comment>
<accession>A0A5M6IJ97</accession>